<dbReference type="Proteomes" id="UP001362999">
    <property type="component" value="Unassembled WGS sequence"/>
</dbReference>
<dbReference type="AlphaFoldDB" id="A0AAW0ADB9"/>
<gene>
    <name evidence="1" type="ORF">R3P38DRAFT_2793105</name>
</gene>
<name>A0AAW0ADB9_9AGAR</name>
<protein>
    <submittedName>
        <fullName evidence="1">Uncharacterized protein</fullName>
    </submittedName>
</protein>
<reference evidence="1 2" key="1">
    <citation type="journal article" date="2024" name="J Genomics">
        <title>Draft genome sequencing and assembly of Favolaschia claudopus CIRM-BRFM 2984 isolated from oak limbs.</title>
        <authorList>
            <person name="Navarro D."/>
            <person name="Drula E."/>
            <person name="Chaduli D."/>
            <person name="Cazenave R."/>
            <person name="Ahrendt S."/>
            <person name="Wang J."/>
            <person name="Lipzen A."/>
            <person name="Daum C."/>
            <person name="Barry K."/>
            <person name="Grigoriev I.V."/>
            <person name="Favel A."/>
            <person name="Rosso M.N."/>
            <person name="Martin F."/>
        </authorList>
    </citation>
    <scope>NUCLEOTIDE SEQUENCE [LARGE SCALE GENOMIC DNA]</scope>
    <source>
        <strain evidence="1 2">CIRM-BRFM 2984</strain>
    </source>
</reference>
<accession>A0AAW0ADB9</accession>
<sequence length="129" mass="15188">MPVLSSFPLSTHRRYKEEDAPGIEIIEAEAVCGKYKEWRGWMQKKFGCQLGEQKMEWESDIFSPILLNLALALWSYHQNAYFKTPDAEVFQYLTPDEFCKPLYESVRAKKRRESFFLFDGKELSFLCLA</sequence>
<organism evidence="1 2">
    <name type="scientific">Favolaschia claudopus</name>
    <dbReference type="NCBI Taxonomy" id="2862362"/>
    <lineage>
        <taxon>Eukaryota</taxon>
        <taxon>Fungi</taxon>
        <taxon>Dikarya</taxon>
        <taxon>Basidiomycota</taxon>
        <taxon>Agaricomycotina</taxon>
        <taxon>Agaricomycetes</taxon>
        <taxon>Agaricomycetidae</taxon>
        <taxon>Agaricales</taxon>
        <taxon>Marasmiineae</taxon>
        <taxon>Mycenaceae</taxon>
        <taxon>Favolaschia</taxon>
    </lineage>
</organism>
<evidence type="ECO:0000313" key="1">
    <source>
        <dbReference type="EMBL" id="KAK7007258.1"/>
    </source>
</evidence>
<dbReference type="EMBL" id="JAWWNJ010000072">
    <property type="protein sequence ID" value="KAK7007258.1"/>
    <property type="molecule type" value="Genomic_DNA"/>
</dbReference>
<proteinExistence type="predicted"/>
<evidence type="ECO:0000313" key="2">
    <source>
        <dbReference type="Proteomes" id="UP001362999"/>
    </source>
</evidence>
<comment type="caution">
    <text evidence="1">The sequence shown here is derived from an EMBL/GenBank/DDBJ whole genome shotgun (WGS) entry which is preliminary data.</text>
</comment>
<keyword evidence="2" id="KW-1185">Reference proteome</keyword>